<organism evidence="2 3">
    <name type="scientific">Vulcaniibacterium thermophilum</name>
    <dbReference type="NCBI Taxonomy" id="1169913"/>
    <lineage>
        <taxon>Bacteria</taxon>
        <taxon>Pseudomonadati</taxon>
        <taxon>Pseudomonadota</taxon>
        <taxon>Gammaproteobacteria</taxon>
        <taxon>Lysobacterales</taxon>
        <taxon>Lysobacteraceae</taxon>
        <taxon>Vulcaniibacterium</taxon>
    </lineage>
</organism>
<dbReference type="Pfam" id="PF12222">
    <property type="entry name" value="PNGaseA"/>
    <property type="match status" value="1"/>
</dbReference>
<sequence length="585" mass="64478">MVEIARNRQFQTEGSDVVPFFYVPPAGCPRPWSKVTLAVELSGPRETHFITSHFEIALDLAAEGGGEWSGSAGLPIFFASPQEHAQLPVWRVEREITDYASLLTRVQTGVMLQVRDNDRWTDGLDPTPIYVRSAKLLFYPPTSATPAPRVPDEVRLIGVASAAPRPGEAFPRNIERAYVDVLARGVYGNRFWFACVPTDRAEAYPALWSPLGIGNARGEVITSLGCSGGSYREVEVYVDGQRAGLAPMFPWLPSNFHVSSATVDDPAPAVQALQMVPYRVDISPFAELLSDGLSHRVELRLVGDTRDEPLFQRLSGVLMLFLDRGATQVTGALTRNTLATQAPTPSVTDDLTWDAATETLQGTIATRLERTYVIEGFVNTSRGRVNHRVWQRSLFDHANGMRIVGPDPTGLDDYDQDFSQKVRLSNTVDRVSQSTRGGEVVLDDREYRSYPLVLDYRAKGSFRTNDGLGYPVPNLIELGVHQARGIRASYLRPGMARYRTALSDVFDAAYLDLDAQDSAEGEVSSARTYRFTDSLGGCYSAALTTENRALTSRTRGTGCPDGRNALRWFSYPDGAPQSMGWAPRP</sequence>
<reference evidence="2" key="1">
    <citation type="journal article" date="2014" name="Int. J. Syst. Evol. Microbiol.">
        <title>Complete genome sequence of Corynebacterium casei LMG S-19264T (=DSM 44701T), isolated from a smear-ripened cheese.</title>
        <authorList>
            <consortium name="US DOE Joint Genome Institute (JGI-PGF)"/>
            <person name="Walter F."/>
            <person name="Albersmeier A."/>
            <person name="Kalinowski J."/>
            <person name="Ruckert C."/>
        </authorList>
    </citation>
    <scope>NUCLEOTIDE SEQUENCE</scope>
    <source>
        <strain evidence="2">KCTC 32020</strain>
    </source>
</reference>
<dbReference type="InterPro" id="IPR021102">
    <property type="entry name" value="PNGase_A"/>
</dbReference>
<dbReference type="Proteomes" id="UP000636453">
    <property type="component" value="Unassembled WGS sequence"/>
</dbReference>
<reference evidence="2" key="2">
    <citation type="submission" date="2020-09" db="EMBL/GenBank/DDBJ databases">
        <authorList>
            <person name="Sun Q."/>
            <person name="Kim S."/>
        </authorList>
    </citation>
    <scope>NUCLEOTIDE SEQUENCE</scope>
    <source>
        <strain evidence="2">KCTC 32020</strain>
    </source>
</reference>
<proteinExistence type="predicted"/>
<comment type="caution">
    <text evidence="2">The sequence shown here is derived from an EMBL/GenBank/DDBJ whole genome shotgun (WGS) entry which is preliminary data.</text>
</comment>
<name>A0A918ZAQ9_9GAMM</name>
<dbReference type="PANTHER" id="PTHR31104">
    <property type="entry name" value="PEPTIDE-N4-(N-ACETYL-BETA-GLUCOSAMINYL)ASPARAGINE AMIDASE A PROTEIN"/>
    <property type="match status" value="1"/>
</dbReference>
<dbReference type="EMBL" id="BNCF01000021">
    <property type="protein sequence ID" value="GHE43920.1"/>
    <property type="molecule type" value="Genomic_DNA"/>
</dbReference>
<protein>
    <recommendedName>
        <fullName evidence="1">Peptide N-acetyl-beta-D-glucosaminyl asparaginase amidase A N-terminal domain-containing protein</fullName>
    </recommendedName>
</protein>
<gene>
    <name evidence="2" type="ORF">GCM10007167_27040</name>
</gene>
<dbReference type="InterPro" id="IPR056948">
    <property type="entry name" value="PNGaseA_N"/>
</dbReference>
<dbReference type="AlphaFoldDB" id="A0A918ZAQ9"/>
<feature type="domain" description="Peptide N-acetyl-beta-D-glucosaminyl asparaginase amidase A N-terminal" evidence="1">
    <location>
        <begin position="166"/>
        <end position="306"/>
    </location>
</feature>
<evidence type="ECO:0000313" key="3">
    <source>
        <dbReference type="Proteomes" id="UP000636453"/>
    </source>
</evidence>
<accession>A0A918ZAQ9</accession>
<evidence type="ECO:0000259" key="1">
    <source>
        <dbReference type="Pfam" id="PF12222"/>
    </source>
</evidence>
<evidence type="ECO:0000313" key="2">
    <source>
        <dbReference type="EMBL" id="GHE43920.1"/>
    </source>
</evidence>
<keyword evidence="3" id="KW-1185">Reference proteome</keyword>